<dbReference type="InterPro" id="IPR029045">
    <property type="entry name" value="ClpP/crotonase-like_dom_sf"/>
</dbReference>
<dbReference type="Gene3D" id="1.10.12.10">
    <property type="entry name" value="Lyase 2-enoyl-coa Hydratase, Chain A, domain 2"/>
    <property type="match status" value="1"/>
</dbReference>
<keyword evidence="3" id="KW-0276">Fatty acid metabolism</keyword>
<comment type="caution">
    <text evidence="7">The sequence shown here is derived from an EMBL/GenBank/DDBJ whole genome shotgun (WGS) entry which is preliminary data.</text>
</comment>
<evidence type="ECO:0000256" key="4">
    <source>
        <dbReference type="ARBA" id="ARBA00023098"/>
    </source>
</evidence>
<dbReference type="PROSITE" id="PS00166">
    <property type="entry name" value="ENOYL_COA_HYDRATASE"/>
    <property type="match status" value="1"/>
</dbReference>
<dbReference type="NCBIfam" id="NF005699">
    <property type="entry name" value="PRK07509.1"/>
    <property type="match status" value="1"/>
</dbReference>
<sequence>MSDRVTITEANQIATVTLTRADKRNALDLDMIRAIVDAGESLAARKDIRAVVLTGDGPAFSAGLDLNAMPQIAQYAMQGGVFLERTHGNSNLFQAASMVWAEMPQPVIAAVHGYAFGGAFQIILGADMRIAAPEARFSIMEGRWGIIPDMGGMVLMRRLARGDVIRKLTYSAEQFEAPAALDWGFVTEISDTPLERAHAIATEIASKSPDAIRAAKALIRDTELMGTRETLIAESKAQEGLMGTPNQMEAVMAGMQKRKAEFKD</sequence>
<evidence type="ECO:0000256" key="3">
    <source>
        <dbReference type="ARBA" id="ARBA00022832"/>
    </source>
</evidence>
<dbReference type="InterPro" id="IPR001753">
    <property type="entry name" value="Enoyl-CoA_hydra/iso"/>
</dbReference>
<dbReference type="CDD" id="cd06558">
    <property type="entry name" value="crotonase-like"/>
    <property type="match status" value="1"/>
</dbReference>
<protein>
    <submittedName>
        <fullName evidence="7">Enoyl-CoA hydratase</fullName>
        <ecNumber evidence="7">4.2.1.17</ecNumber>
    </submittedName>
</protein>
<comment type="similarity">
    <text evidence="2 6">Belongs to the enoyl-CoA hydratase/isomerase family.</text>
</comment>
<dbReference type="GO" id="GO:0016853">
    <property type="term" value="F:isomerase activity"/>
    <property type="evidence" value="ECO:0007669"/>
    <property type="project" value="UniProtKB-KW"/>
</dbReference>
<dbReference type="AlphaFoldDB" id="A0A0P7IX13"/>
<evidence type="ECO:0000256" key="1">
    <source>
        <dbReference type="ARBA" id="ARBA00005005"/>
    </source>
</evidence>
<dbReference type="PANTHER" id="PTHR43149">
    <property type="entry name" value="ENOYL-COA HYDRATASE"/>
    <property type="match status" value="1"/>
</dbReference>
<comment type="pathway">
    <text evidence="1">Lipid metabolism; fatty acid beta-oxidation.</text>
</comment>
<evidence type="ECO:0000256" key="6">
    <source>
        <dbReference type="RuleBase" id="RU003707"/>
    </source>
</evidence>
<keyword evidence="4" id="KW-0443">Lipid metabolism</keyword>
<dbReference type="InterPro" id="IPR014748">
    <property type="entry name" value="Enoyl-CoA_hydra_C"/>
</dbReference>
<name>A0A0P7IX13_9RHOB</name>
<dbReference type="EMBL" id="LKBA01000006">
    <property type="protein sequence ID" value="KPN63234.1"/>
    <property type="molecule type" value="Genomic_DNA"/>
</dbReference>
<keyword evidence="8" id="KW-1185">Reference proteome</keyword>
<dbReference type="UniPathway" id="UPA00659"/>
<dbReference type="STRING" id="154981.AKJ29_11095"/>
<evidence type="ECO:0000313" key="8">
    <source>
        <dbReference type="Proteomes" id="UP000050471"/>
    </source>
</evidence>
<evidence type="ECO:0000313" key="7">
    <source>
        <dbReference type="EMBL" id="KPN63234.1"/>
    </source>
</evidence>
<dbReference type="OrthoDB" id="9781757at2"/>
<dbReference type="RefSeq" id="WP_055189384.1">
    <property type="nucleotide sequence ID" value="NZ_FPBS01000002.1"/>
</dbReference>
<keyword evidence="7" id="KW-0456">Lyase</keyword>
<dbReference type="Gene3D" id="3.90.226.10">
    <property type="entry name" value="2-enoyl-CoA Hydratase, Chain A, domain 1"/>
    <property type="match status" value="1"/>
</dbReference>
<dbReference type="EC" id="4.2.1.17" evidence="7"/>
<keyword evidence="5" id="KW-0413">Isomerase</keyword>
<dbReference type="InterPro" id="IPR045002">
    <property type="entry name" value="Ech1-like"/>
</dbReference>
<dbReference type="Proteomes" id="UP000050471">
    <property type="component" value="Unassembled WGS sequence"/>
</dbReference>
<proteinExistence type="inferred from homology"/>
<dbReference type="SUPFAM" id="SSF52096">
    <property type="entry name" value="ClpP/crotonase"/>
    <property type="match status" value="1"/>
</dbReference>
<evidence type="ECO:0000256" key="5">
    <source>
        <dbReference type="ARBA" id="ARBA00023235"/>
    </source>
</evidence>
<evidence type="ECO:0000256" key="2">
    <source>
        <dbReference type="ARBA" id="ARBA00005254"/>
    </source>
</evidence>
<dbReference type="GO" id="GO:0004300">
    <property type="term" value="F:enoyl-CoA hydratase activity"/>
    <property type="evidence" value="ECO:0007669"/>
    <property type="project" value="UniProtKB-EC"/>
</dbReference>
<gene>
    <name evidence="7" type="ORF">AKJ29_11095</name>
</gene>
<dbReference type="Pfam" id="PF00378">
    <property type="entry name" value="ECH_1"/>
    <property type="match status" value="1"/>
</dbReference>
<dbReference type="GO" id="GO:0006635">
    <property type="term" value="P:fatty acid beta-oxidation"/>
    <property type="evidence" value="ECO:0007669"/>
    <property type="project" value="UniProtKB-UniPathway"/>
</dbReference>
<dbReference type="PANTHER" id="PTHR43149:SF1">
    <property type="entry name" value="DELTA(3,5)-DELTA(2,4)-DIENOYL-COA ISOMERASE, MITOCHONDRIAL"/>
    <property type="match status" value="1"/>
</dbReference>
<reference evidence="7 8" key="1">
    <citation type="submission" date="2015-09" db="EMBL/GenBank/DDBJ databases">
        <title>Draft genome sequence of Aliiroseovarius crassostreae CV919-312TSm, the causative agent of Roseovarius Oyster Disease (formerly Juvenile Oyster Disease).</title>
        <authorList>
            <person name="Kessner L."/>
            <person name="Spinard E."/>
            <person name="Nelson D."/>
        </authorList>
    </citation>
    <scope>NUCLEOTIDE SEQUENCE [LARGE SCALE GENOMIC DNA]</scope>
    <source>
        <strain evidence="7 8">CV919-312</strain>
    </source>
</reference>
<accession>A0A0P7IX13</accession>
<organism evidence="7 8">
    <name type="scientific">Aliiroseovarius crassostreae</name>
    <dbReference type="NCBI Taxonomy" id="154981"/>
    <lineage>
        <taxon>Bacteria</taxon>
        <taxon>Pseudomonadati</taxon>
        <taxon>Pseudomonadota</taxon>
        <taxon>Alphaproteobacteria</taxon>
        <taxon>Rhodobacterales</taxon>
        <taxon>Paracoccaceae</taxon>
        <taxon>Aliiroseovarius</taxon>
    </lineage>
</organism>
<dbReference type="InterPro" id="IPR018376">
    <property type="entry name" value="Enoyl-CoA_hyd/isom_CS"/>
</dbReference>